<dbReference type="EMBL" id="CP009574">
    <property type="protein sequence ID" value="AIT09321.1"/>
    <property type="molecule type" value="Genomic_DNA"/>
</dbReference>
<reference evidence="8 9" key="1">
    <citation type="submission" date="2014-10" db="EMBL/GenBank/DDBJ databases">
        <title>Whole genome sequence of Francisella endociliophora strain FSC1006, isolated from a laboratory culture of the marine ciliate Euplotes raikovi.</title>
        <authorList>
            <person name="Granberg M."/>
            <person name="Backman S."/>
            <person name="Lundmark E."/>
            <person name="Nilsson E."/>
            <person name="Karlsson E."/>
            <person name="Thelaus J."/>
            <person name="Ohrman C."/>
            <person name="Larkeryd A."/>
            <person name="Stenberg P."/>
        </authorList>
    </citation>
    <scope>NUCLEOTIDE SEQUENCE [LARGE SCALE GENOMIC DNA]</scope>
    <source>
        <strain evidence="8 9">FSC1006</strain>
    </source>
</reference>
<dbReference type="Proteomes" id="UP000029672">
    <property type="component" value="Chromosome"/>
</dbReference>
<protein>
    <submittedName>
        <fullName evidence="8">LemA family protein</fullName>
    </submittedName>
</protein>
<evidence type="ECO:0000256" key="1">
    <source>
        <dbReference type="ARBA" id="ARBA00004167"/>
    </source>
</evidence>
<dbReference type="SUPFAM" id="SSF140478">
    <property type="entry name" value="LemA-like"/>
    <property type="match status" value="1"/>
</dbReference>
<dbReference type="eggNOG" id="COG1704">
    <property type="taxonomic scope" value="Bacteria"/>
</dbReference>
<dbReference type="AlphaFoldDB" id="A0A097EP26"/>
<comment type="subcellular location">
    <subcellularLocation>
        <location evidence="1">Membrane</location>
        <topology evidence="1">Single-pass membrane protein</topology>
    </subcellularLocation>
</comment>
<gene>
    <name evidence="8" type="ORF">LO80_04620</name>
</gene>
<keyword evidence="4 7" id="KW-1133">Transmembrane helix</keyword>
<organism evidence="8 9">
    <name type="scientific">Candidatus Francisella endociliophora</name>
    <dbReference type="NCBI Taxonomy" id="653937"/>
    <lineage>
        <taxon>Bacteria</taxon>
        <taxon>Pseudomonadati</taxon>
        <taxon>Pseudomonadota</taxon>
        <taxon>Gammaproteobacteria</taxon>
        <taxon>Thiotrichales</taxon>
        <taxon>Francisellaceae</taxon>
        <taxon>Francisella</taxon>
    </lineage>
</organism>
<evidence type="ECO:0000256" key="5">
    <source>
        <dbReference type="ARBA" id="ARBA00023136"/>
    </source>
</evidence>
<dbReference type="Pfam" id="PF04011">
    <property type="entry name" value="LemA"/>
    <property type="match status" value="1"/>
</dbReference>
<comment type="similarity">
    <text evidence="2">Belongs to the LemA family.</text>
</comment>
<dbReference type="InterPro" id="IPR007156">
    <property type="entry name" value="MamQ_LemA"/>
</dbReference>
<evidence type="ECO:0000256" key="3">
    <source>
        <dbReference type="ARBA" id="ARBA00022692"/>
    </source>
</evidence>
<keyword evidence="6" id="KW-0175">Coiled coil</keyword>
<sequence>MSIGIIILIVVAIIAVYVVMTYNKLIAEIETVKNSEKQIDVQLDRRAKVFDSLVNVVKKYMDYEQTTLKQVVALRNQANLAKANGDIKERINAENQISDLAKGINVQFENYPELKANQNVIQLQEEITSTENKLAFAKQALNDSIERYNAHKKSFFAGMIVGFFKKLNENFIYWNISEEKKAQLEESRVEL</sequence>
<dbReference type="HOGENOM" id="CLU_056714_2_1_6"/>
<name>A0A097EP26_9GAMM</name>
<evidence type="ECO:0000256" key="2">
    <source>
        <dbReference type="ARBA" id="ARBA00008854"/>
    </source>
</evidence>
<dbReference type="PANTHER" id="PTHR34478:SF2">
    <property type="entry name" value="MEMBRANE PROTEIN"/>
    <property type="match status" value="1"/>
</dbReference>
<feature type="transmembrane region" description="Helical" evidence="7">
    <location>
        <begin position="6"/>
        <end position="27"/>
    </location>
</feature>
<evidence type="ECO:0000256" key="7">
    <source>
        <dbReference type="SAM" id="Phobius"/>
    </source>
</evidence>
<dbReference type="InterPro" id="IPR023353">
    <property type="entry name" value="LemA-like_dom_sf"/>
</dbReference>
<dbReference type="RefSeq" id="WP_040008984.1">
    <property type="nucleotide sequence ID" value="NZ_CP009574.1"/>
</dbReference>
<evidence type="ECO:0000313" key="9">
    <source>
        <dbReference type="Proteomes" id="UP000029672"/>
    </source>
</evidence>
<keyword evidence="5 7" id="KW-0472">Membrane</keyword>
<evidence type="ECO:0000256" key="6">
    <source>
        <dbReference type="SAM" id="Coils"/>
    </source>
</evidence>
<dbReference type="KEGG" id="frf:LO80_04620"/>
<dbReference type="OrthoDB" id="9804152at2"/>
<dbReference type="PANTHER" id="PTHR34478">
    <property type="entry name" value="PROTEIN LEMA"/>
    <property type="match status" value="1"/>
</dbReference>
<proteinExistence type="inferred from homology"/>
<accession>A0A097EP26</accession>
<feature type="coiled-coil region" evidence="6">
    <location>
        <begin position="113"/>
        <end position="140"/>
    </location>
</feature>
<evidence type="ECO:0000256" key="4">
    <source>
        <dbReference type="ARBA" id="ARBA00022989"/>
    </source>
</evidence>
<keyword evidence="3 7" id="KW-0812">Transmembrane</keyword>
<dbReference type="GO" id="GO:0016020">
    <property type="term" value="C:membrane"/>
    <property type="evidence" value="ECO:0007669"/>
    <property type="project" value="UniProtKB-SubCell"/>
</dbReference>
<evidence type="ECO:0000313" key="8">
    <source>
        <dbReference type="EMBL" id="AIT09321.1"/>
    </source>
</evidence>
<dbReference type="Gene3D" id="1.20.1440.20">
    <property type="entry name" value="LemA-like domain"/>
    <property type="match status" value="1"/>
</dbReference>
<dbReference type="STRING" id="1547445.LO80_04620"/>
<keyword evidence="9" id="KW-1185">Reference proteome</keyword>